<protein>
    <submittedName>
        <fullName evidence="1">Uncharacterized protein</fullName>
    </submittedName>
</protein>
<proteinExistence type="predicted"/>
<organism evidence="1 2">
    <name type="scientific">Streptomyces glycanivorans</name>
    <dbReference type="NCBI Taxonomy" id="3033808"/>
    <lineage>
        <taxon>Bacteria</taxon>
        <taxon>Bacillati</taxon>
        <taxon>Actinomycetota</taxon>
        <taxon>Actinomycetes</taxon>
        <taxon>Kitasatosporales</taxon>
        <taxon>Streptomycetaceae</taxon>
        <taxon>Streptomyces</taxon>
    </lineage>
</organism>
<dbReference type="RefSeq" id="WP_147964286.1">
    <property type="nucleotide sequence ID" value="NZ_CP120983.1"/>
</dbReference>
<name>A0ABY9J621_9ACTN</name>
<evidence type="ECO:0000313" key="2">
    <source>
        <dbReference type="Proteomes" id="UP001224433"/>
    </source>
</evidence>
<dbReference type="Proteomes" id="UP001224433">
    <property type="component" value="Chromosome"/>
</dbReference>
<gene>
    <name evidence="1" type="ORF">P8A20_05640</name>
</gene>
<accession>A0ABY9J621</accession>
<evidence type="ECO:0000313" key="1">
    <source>
        <dbReference type="EMBL" id="WLQ63107.1"/>
    </source>
</evidence>
<sequence>MNDGLAWLDDELGRSGYALTMVKGITPEALAVYLGARPGTLIDPDTTPGALEFFHGPGSSKLPDWAMVGQAADGWAFALETPEAGHRDDRLASGRDLRARHTVVDILDTTMDPPNVTVTVGGETEWTLRENGTGHVEHPVSRRLVAEAGFLSYPHGIFHDDASEDTGIPHVYRILGDHYGLSLPRTAVTENRLPHVFTEPRTLLHAEAHCPACGETRMLPYGGGTEEPRLVCVYYKVRDIPGYPPQGCPGEVANAVRGEPNPKYENLRLTGIPQGS</sequence>
<reference evidence="1 2" key="1">
    <citation type="submission" date="2023-03" db="EMBL/GenBank/DDBJ databases">
        <title>Isolation and description of six Streptomyces strains from soil environments, able to metabolize different microbial glucans.</title>
        <authorList>
            <person name="Widen T."/>
            <person name="Larsbrink J."/>
        </authorList>
    </citation>
    <scope>NUCLEOTIDE SEQUENCE [LARGE SCALE GENOMIC DNA]</scope>
    <source>
        <strain evidence="1 2">Alt3</strain>
    </source>
</reference>
<keyword evidence="2" id="KW-1185">Reference proteome</keyword>
<dbReference type="EMBL" id="CP120983">
    <property type="protein sequence ID" value="WLQ63107.1"/>
    <property type="molecule type" value="Genomic_DNA"/>
</dbReference>